<gene>
    <name evidence="1" type="ORF">IAA63_04315</name>
</gene>
<name>A0A9D1NUQ3_9FIRM</name>
<protein>
    <submittedName>
        <fullName evidence="1">Uncharacterized protein</fullName>
    </submittedName>
</protein>
<reference evidence="1" key="2">
    <citation type="journal article" date="2021" name="PeerJ">
        <title>Extensive microbial diversity within the chicken gut microbiome revealed by metagenomics and culture.</title>
        <authorList>
            <person name="Gilroy R."/>
            <person name="Ravi A."/>
            <person name="Getino M."/>
            <person name="Pursley I."/>
            <person name="Horton D.L."/>
            <person name="Alikhan N.F."/>
            <person name="Baker D."/>
            <person name="Gharbi K."/>
            <person name="Hall N."/>
            <person name="Watson M."/>
            <person name="Adriaenssens E.M."/>
            <person name="Foster-Nyarko E."/>
            <person name="Jarju S."/>
            <person name="Secka A."/>
            <person name="Antonio M."/>
            <person name="Oren A."/>
            <person name="Chaudhuri R.R."/>
            <person name="La Ragione R."/>
            <person name="Hildebrand F."/>
            <person name="Pallen M.J."/>
        </authorList>
    </citation>
    <scope>NUCLEOTIDE SEQUENCE</scope>
    <source>
        <strain evidence="1">ChiBcec2-4451</strain>
    </source>
</reference>
<organism evidence="1 2">
    <name type="scientific">Candidatus Pullilachnospira stercoravium</name>
    <dbReference type="NCBI Taxonomy" id="2840913"/>
    <lineage>
        <taxon>Bacteria</taxon>
        <taxon>Bacillati</taxon>
        <taxon>Bacillota</taxon>
        <taxon>Clostridia</taxon>
        <taxon>Lachnospirales</taxon>
        <taxon>Lachnospiraceae</taxon>
        <taxon>Lachnospiraceae incertae sedis</taxon>
        <taxon>Candidatus Pullilachnospira</taxon>
    </lineage>
</organism>
<proteinExistence type="predicted"/>
<accession>A0A9D1NUQ3</accession>
<dbReference type="EMBL" id="DVON01000091">
    <property type="protein sequence ID" value="HIV12350.1"/>
    <property type="molecule type" value="Genomic_DNA"/>
</dbReference>
<dbReference type="Proteomes" id="UP000886723">
    <property type="component" value="Unassembled WGS sequence"/>
</dbReference>
<evidence type="ECO:0000313" key="2">
    <source>
        <dbReference type="Proteomes" id="UP000886723"/>
    </source>
</evidence>
<reference evidence="1" key="1">
    <citation type="submission" date="2020-10" db="EMBL/GenBank/DDBJ databases">
        <authorList>
            <person name="Gilroy R."/>
        </authorList>
    </citation>
    <scope>NUCLEOTIDE SEQUENCE</scope>
    <source>
        <strain evidence="1">ChiBcec2-4451</strain>
    </source>
</reference>
<comment type="caution">
    <text evidence="1">The sequence shown here is derived from an EMBL/GenBank/DDBJ whole genome shotgun (WGS) entry which is preliminary data.</text>
</comment>
<evidence type="ECO:0000313" key="1">
    <source>
        <dbReference type="EMBL" id="HIV12350.1"/>
    </source>
</evidence>
<dbReference type="AlphaFoldDB" id="A0A9D1NUQ3"/>
<sequence length="140" mass="15693">MRRKVIAGIAVLILVLAAGIFWASQQQKREISEEALVFEGDGKAQHLVDLVIQGEDRVLYMGQILLKDSSPTMEDVLLTLNQQEQGMEIVLDGEGALQGINGMGDHWTVEIDNREIEEKDMGRIPVEDWQGITLRYSSEL</sequence>